<evidence type="ECO:0000313" key="3">
    <source>
        <dbReference type="Proteomes" id="UP001300692"/>
    </source>
</evidence>
<accession>A0ABT3CU95</accession>
<dbReference type="EMBL" id="JAOYOD010000001">
    <property type="protein sequence ID" value="MCV9387266.1"/>
    <property type="molecule type" value="Genomic_DNA"/>
</dbReference>
<protein>
    <recommendedName>
        <fullName evidence="4">DUF5034 domain-containing protein</fullName>
    </recommendedName>
</protein>
<keyword evidence="3" id="KW-1185">Reference proteome</keyword>
<evidence type="ECO:0008006" key="4">
    <source>
        <dbReference type="Google" id="ProtNLM"/>
    </source>
</evidence>
<organism evidence="2 3">
    <name type="scientific">Reichenbachiella ulvae</name>
    <dbReference type="NCBI Taxonomy" id="2980104"/>
    <lineage>
        <taxon>Bacteria</taxon>
        <taxon>Pseudomonadati</taxon>
        <taxon>Bacteroidota</taxon>
        <taxon>Cytophagia</taxon>
        <taxon>Cytophagales</taxon>
        <taxon>Reichenbachiellaceae</taxon>
        <taxon>Reichenbachiella</taxon>
    </lineage>
</organism>
<evidence type="ECO:0000313" key="2">
    <source>
        <dbReference type="EMBL" id="MCV9387266.1"/>
    </source>
</evidence>
<reference evidence="2 3" key="1">
    <citation type="submission" date="2022-10" db="EMBL/GenBank/DDBJ databases">
        <title>Comparative genomics and taxonomic characterization of three novel marine species of genus Reichenbachiella exhibiting antioxidant and polysaccharide degradation activities.</title>
        <authorList>
            <person name="Muhammad N."/>
            <person name="Lee Y.-J."/>
            <person name="Ko J."/>
            <person name="Kim S.-G."/>
        </authorList>
    </citation>
    <scope>NUCLEOTIDE SEQUENCE [LARGE SCALE GENOMIC DNA]</scope>
    <source>
        <strain evidence="2 3">ABR2-5</strain>
    </source>
</reference>
<comment type="caution">
    <text evidence="2">The sequence shown here is derived from an EMBL/GenBank/DDBJ whole genome shotgun (WGS) entry which is preliminary data.</text>
</comment>
<keyword evidence="1" id="KW-0732">Signal</keyword>
<dbReference type="RefSeq" id="WP_264138090.1">
    <property type="nucleotide sequence ID" value="NZ_JAOYOD010000001.1"/>
</dbReference>
<feature type="signal peptide" evidence="1">
    <location>
        <begin position="1"/>
        <end position="22"/>
    </location>
</feature>
<gene>
    <name evidence="2" type="ORF">N7U62_11370</name>
</gene>
<proteinExistence type="predicted"/>
<evidence type="ECO:0000256" key="1">
    <source>
        <dbReference type="SAM" id="SignalP"/>
    </source>
</evidence>
<feature type="chain" id="PRO_5046821472" description="DUF5034 domain-containing protein" evidence="1">
    <location>
        <begin position="23"/>
        <end position="205"/>
    </location>
</feature>
<sequence length="205" mass="23030">MKSIRILLVIVLSLFNPLISCINQGDPWGECPDTHPYFAIQGIKSYNYQSTTIGPRAVDQATETPWDSFFIRYEMEVDYIAQRIDRNGSLMALSCVEGGYKGDKIGIDTLYVKTVNDYSDNYSAGAVVNDIVVMNIITNSTNDFDSFFSLEDYISNNEEGVLYYFFEIKLTEGPSQSGAQIFELEYVLNDGQTFTDISTSVILSN</sequence>
<name>A0ABT3CU95_9BACT</name>
<dbReference type="Proteomes" id="UP001300692">
    <property type="component" value="Unassembled WGS sequence"/>
</dbReference>